<protein>
    <submittedName>
        <fullName evidence="1">Unnamed protein product</fullName>
    </submittedName>
</protein>
<evidence type="ECO:0000313" key="1">
    <source>
        <dbReference type="EMBL" id="GMF10221.1"/>
    </source>
</evidence>
<organism evidence="1 2">
    <name type="scientific">Phytophthora lilii</name>
    <dbReference type="NCBI Taxonomy" id="2077276"/>
    <lineage>
        <taxon>Eukaryota</taxon>
        <taxon>Sar</taxon>
        <taxon>Stramenopiles</taxon>
        <taxon>Oomycota</taxon>
        <taxon>Peronosporomycetes</taxon>
        <taxon>Peronosporales</taxon>
        <taxon>Peronosporaceae</taxon>
        <taxon>Phytophthora</taxon>
    </lineage>
</organism>
<gene>
    <name evidence="1" type="ORF">Plil01_000105300</name>
</gene>
<keyword evidence="2" id="KW-1185">Reference proteome</keyword>
<name>A0A9W6TD30_9STRA</name>
<accession>A0A9W6TD30</accession>
<dbReference type="AlphaFoldDB" id="A0A9W6TD30"/>
<dbReference type="EMBL" id="BSXW01000033">
    <property type="protein sequence ID" value="GMF10221.1"/>
    <property type="molecule type" value="Genomic_DNA"/>
</dbReference>
<proteinExistence type="predicted"/>
<comment type="caution">
    <text evidence="1">The sequence shown here is derived from an EMBL/GenBank/DDBJ whole genome shotgun (WGS) entry which is preliminary data.</text>
</comment>
<evidence type="ECO:0000313" key="2">
    <source>
        <dbReference type="Proteomes" id="UP001165083"/>
    </source>
</evidence>
<reference evidence="1" key="1">
    <citation type="submission" date="2023-04" db="EMBL/GenBank/DDBJ databases">
        <title>Phytophthora lilii NBRC 32176.</title>
        <authorList>
            <person name="Ichikawa N."/>
            <person name="Sato H."/>
            <person name="Tonouchi N."/>
        </authorList>
    </citation>
    <scope>NUCLEOTIDE SEQUENCE</scope>
    <source>
        <strain evidence="1">NBRC 32176</strain>
    </source>
</reference>
<dbReference type="Proteomes" id="UP001165083">
    <property type="component" value="Unassembled WGS sequence"/>
</dbReference>
<sequence length="102" mass="11350">MLGVAVEPRFHLDKAYVWLVQSVHVHRDQLLFQHPIAVANVSALIGYVAFRMSNHGVGAIPAGYGYFNDDIRDTITVMLFSPLARTAWPGDSPRQESRAVLC</sequence>